<dbReference type="PANTHER" id="PTHR48111">
    <property type="entry name" value="REGULATOR OF RPOS"/>
    <property type="match status" value="1"/>
</dbReference>
<dbReference type="PROSITE" id="PS51755">
    <property type="entry name" value="OMPR_PHOB"/>
    <property type="match status" value="1"/>
</dbReference>
<evidence type="ECO:0000256" key="3">
    <source>
        <dbReference type="ARBA" id="ARBA00023125"/>
    </source>
</evidence>
<evidence type="ECO:0000259" key="9">
    <source>
        <dbReference type="PROSITE" id="PS51755"/>
    </source>
</evidence>
<evidence type="ECO:0000313" key="10">
    <source>
        <dbReference type="EMBL" id="ADL50671.1"/>
    </source>
</evidence>
<dbReference type="GO" id="GO:0032993">
    <property type="term" value="C:protein-DNA complex"/>
    <property type="evidence" value="ECO:0007669"/>
    <property type="project" value="TreeGrafter"/>
</dbReference>
<dbReference type="GO" id="GO:0005829">
    <property type="term" value="C:cytosol"/>
    <property type="evidence" value="ECO:0007669"/>
    <property type="project" value="TreeGrafter"/>
</dbReference>
<dbReference type="Gene3D" id="3.40.50.2300">
    <property type="match status" value="1"/>
</dbReference>
<dbReference type="InterPro" id="IPR036388">
    <property type="entry name" value="WH-like_DNA-bd_sf"/>
</dbReference>
<dbReference type="SUPFAM" id="SSF46894">
    <property type="entry name" value="C-terminal effector domain of the bipartite response regulators"/>
    <property type="match status" value="1"/>
</dbReference>
<evidence type="ECO:0000256" key="4">
    <source>
        <dbReference type="ARBA" id="ARBA00023163"/>
    </source>
</evidence>
<dbReference type="CDD" id="cd00383">
    <property type="entry name" value="trans_reg_C"/>
    <property type="match status" value="1"/>
</dbReference>
<sequence>MYKILIVEDDMVIAKSMKNSLCQWGHETECITDFKDVIAQFVQLEPHLVLLDISLPFFNGYHWCSEIRKISSVPIIFISSMSDNMNVIMAVNMGGDDFIAKPFDLNILVAKVQALLRRTYSFGGKMDVIEHKGVVLNLNSAMLEYKNNKLELTKNEFKILQILFENIGKAISRDDIMTRLWESDSYIDDNTLTVNVTRLRKKLSDVGLSDFVKTKKGIGYMVE</sequence>
<dbReference type="InterPro" id="IPR016032">
    <property type="entry name" value="Sig_transdc_resp-reg_C-effctor"/>
</dbReference>
<reference evidence="10 11" key="1">
    <citation type="submission" date="2010-08" db="EMBL/GenBank/DDBJ databases">
        <title>Complete sequence of Clostridium cellulovorans 743B.</title>
        <authorList>
            <consortium name="US DOE Joint Genome Institute"/>
            <person name="Lucas S."/>
            <person name="Copeland A."/>
            <person name="Lapidus A."/>
            <person name="Cheng J.-F."/>
            <person name="Bruce D."/>
            <person name="Goodwin L."/>
            <person name="Pitluck S."/>
            <person name="Chertkov O."/>
            <person name="Detter J.C."/>
            <person name="Han C."/>
            <person name="Tapia R."/>
            <person name="Land M."/>
            <person name="Hauser L."/>
            <person name="Chang Y.-J."/>
            <person name="Jeffries C."/>
            <person name="Kyrpides N."/>
            <person name="Ivanova N."/>
            <person name="Mikhailova N."/>
            <person name="Hemme C.L."/>
            <person name="Woyke T."/>
        </authorList>
    </citation>
    <scope>NUCLEOTIDE SEQUENCE [LARGE SCALE GENOMIC DNA]</scope>
    <source>
        <strain evidence="11">ATCC 35296 / DSM 3052 / OCM 3 / 743B</strain>
    </source>
</reference>
<dbReference type="GO" id="GO:0000156">
    <property type="term" value="F:phosphorelay response regulator activity"/>
    <property type="evidence" value="ECO:0007669"/>
    <property type="project" value="TreeGrafter"/>
</dbReference>
<dbReference type="CDD" id="cd18159">
    <property type="entry name" value="REC_OmpR_NsrR-like"/>
    <property type="match status" value="1"/>
</dbReference>
<dbReference type="InterPro" id="IPR001867">
    <property type="entry name" value="OmpR/PhoB-type_DNA-bd"/>
</dbReference>
<feature type="domain" description="OmpR/PhoB-type" evidence="9">
    <location>
        <begin position="126"/>
        <end position="223"/>
    </location>
</feature>
<keyword evidence="4" id="KW-0804">Transcription</keyword>
<dbReference type="AlphaFoldDB" id="D9ST55"/>
<keyword evidence="6" id="KW-0597">Phosphoprotein</keyword>
<dbReference type="KEGG" id="ccb:Clocel_0901"/>
<dbReference type="Pfam" id="PF00486">
    <property type="entry name" value="Trans_reg_C"/>
    <property type="match status" value="1"/>
</dbReference>
<evidence type="ECO:0000256" key="2">
    <source>
        <dbReference type="ARBA" id="ARBA00023015"/>
    </source>
</evidence>
<proteinExistence type="predicted"/>
<evidence type="ECO:0000313" key="11">
    <source>
        <dbReference type="Proteomes" id="UP000002730"/>
    </source>
</evidence>
<dbReference type="PROSITE" id="PS50110">
    <property type="entry name" value="RESPONSE_REGULATORY"/>
    <property type="match status" value="1"/>
</dbReference>
<evidence type="ECO:0000256" key="7">
    <source>
        <dbReference type="PROSITE-ProRule" id="PRU01091"/>
    </source>
</evidence>
<protein>
    <recommendedName>
        <fullName evidence="1">Stage 0 sporulation protein A homolog</fullName>
    </recommendedName>
</protein>
<gene>
    <name evidence="10" type="ordered locus">Clocel_0901</name>
</gene>
<dbReference type="eggNOG" id="COG0745">
    <property type="taxonomic scope" value="Bacteria"/>
</dbReference>
<feature type="DNA-binding region" description="OmpR/PhoB-type" evidence="7">
    <location>
        <begin position="126"/>
        <end position="223"/>
    </location>
</feature>
<evidence type="ECO:0000256" key="1">
    <source>
        <dbReference type="ARBA" id="ARBA00018672"/>
    </source>
</evidence>
<dbReference type="SMART" id="SM00448">
    <property type="entry name" value="REC"/>
    <property type="match status" value="1"/>
</dbReference>
<dbReference type="SUPFAM" id="SSF52172">
    <property type="entry name" value="CheY-like"/>
    <property type="match status" value="1"/>
</dbReference>
<dbReference type="Pfam" id="PF00072">
    <property type="entry name" value="Response_reg"/>
    <property type="match status" value="1"/>
</dbReference>
<feature type="domain" description="Response regulatory" evidence="8">
    <location>
        <begin position="3"/>
        <end position="116"/>
    </location>
</feature>
<dbReference type="SMART" id="SM00862">
    <property type="entry name" value="Trans_reg_C"/>
    <property type="match status" value="1"/>
</dbReference>
<evidence type="ECO:0000256" key="5">
    <source>
        <dbReference type="ARBA" id="ARBA00024867"/>
    </source>
</evidence>
<dbReference type="HOGENOM" id="CLU_000445_30_3_9"/>
<organism evidence="10 11">
    <name type="scientific">Clostridium cellulovorans (strain ATCC 35296 / DSM 3052 / OCM 3 / 743B)</name>
    <dbReference type="NCBI Taxonomy" id="573061"/>
    <lineage>
        <taxon>Bacteria</taxon>
        <taxon>Bacillati</taxon>
        <taxon>Bacillota</taxon>
        <taxon>Clostridia</taxon>
        <taxon>Eubacteriales</taxon>
        <taxon>Clostridiaceae</taxon>
        <taxon>Clostridium</taxon>
    </lineage>
</organism>
<dbReference type="InterPro" id="IPR039420">
    <property type="entry name" value="WalR-like"/>
</dbReference>
<dbReference type="RefSeq" id="WP_010076488.1">
    <property type="nucleotide sequence ID" value="NC_014393.1"/>
</dbReference>
<dbReference type="InterPro" id="IPR011006">
    <property type="entry name" value="CheY-like_superfamily"/>
</dbReference>
<name>D9ST55_CLOC7</name>
<dbReference type="STRING" id="573061.Clocel_0901"/>
<accession>D9ST55</accession>
<dbReference type="Proteomes" id="UP000002730">
    <property type="component" value="Chromosome"/>
</dbReference>
<dbReference type="OrthoDB" id="9790442at2"/>
<feature type="modified residue" description="4-aspartylphosphate" evidence="6">
    <location>
        <position position="52"/>
    </location>
</feature>
<keyword evidence="3 7" id="KW-0238">DNA-binding</keyword>
<dbReference type="GO" id="GO:0006355">
    <property type="term" value="P:regulation of DNA-templated transcription"/>
    <property type="evidence" value="ECO:0007669"/>
    <property type="project" value="InterPro"/>
</dbReference>
<keyword evidence="11" id="KW-1185">Reference proteome</keyword>
<comment type="function">
    <text evidence="5">May play the central regulatory role in sporulation. It may be an element of the effector pathway responsible for the activation of sporulation genes in response to nutritional stress. Spo0A may act in concert with spo0H (a sigma factor) to control the expression of some genes that are critical to the sporulation process.</text>
</comment>
<dbReference type="PANTHER" id="PTHR48111:SF43">
    <property type="entry name" value="STAGE 0 SPORULATION PROTEIN A HOMOLOG"/>
    <property type="match status" value="1"/>
</dbReference>
<dbReference type="Gene3D" id="1.10.10.10">
    <property type="entry name" value="Winged helix-like DNA-binding domain superfamily/Winged helix DNA-binding domain"/>
    <property type="match status" value="1"/>
</dbReference>
<evidence type="ECO:0000256" key="6">
    <source>
        <dbReference type="PROSITE-ProRule" id="PRU00169"/>
    </source>
</evidence>
<evidence type="ECO:0000259" key="8">
    <source>
        <dbReference type="PROSITE" id="PS50110"/>
    </source>
</evidence>
<dbReference type="InterPro" id="IPR001789">
    <property type="entry name" value="Sig_transdc_resp-reg_receiver"/>
</dbReference>
<dbReference type="GO" id="GO:0000976">
    <property type="term" value="F:transcription cis-regulatory region binding"/>
    <property type="evidence" value="ECO:0007669"/>
    <property type="project" value="TreeGrafter"/>
</dbReference>
<dbReference type="EMBL" id="CP002160">
    <property type="protein sequence ID" value="ADL50671.1"/>
    <property type="molecule type" value="Genomic_DNA"/>
</dbReference>
<keyword evidence="2" id="KW-0805">Transcription regulation</keyword>